<name>A0A1G5S796_9FIRM</name>
<feature type="non-terminal residue" evidence="1">
    <location>
        <position position="1"/>
    </location>
</feature>
<organism evidence="1 2">
    <name type="scientific">Acidaminobacter hydrogenoformans DSM 2784</name>
    <dbReference type="NCBI Taxonomy" id="1120920"/>
    <lineage>
        <taxon>Bacteria</taxon>
        <taxon>Bacillati</taxon>
        <taxon>Bacillota</taxon>
        <taxon>Clostridia</taxon>
        <taxon>Peptostreptococcales</taxon>
        <taxon>Acidaminobacteraceae</taxon>
        <taxon>Acidaminobacter</taxon>
    </lineage>
</organism>
<dbReference type="Proteomes" id="UP000199208">
    <property type="component" value="Unassembled WGS sequence"/>
</dbReference>
<dbReference type="GO" id="GO:0006633">
    <property type="term" value="P:fatty acid biosynthetic process"/>
    <property type="evidence" value="ECO:0007669"/>
    <property type="project" value="InterPro"/>
</dbReference>
<dbReference type="Pfam" id="PF02504">
    <property type="entry name" value="FA_synthesis"/>
    <property type="match status" value="1"/>
</dbReference>
<dbReference type="AlphaFoldDB" id="A0A1G5S796"/>
<dbReference type="STRING" id="1120920.SAMN03080599_03241"/>
<sequence>EVEVKAPEKEVVTGSVSGIDIMDLEDAVKVLWKAGIYAESGMGCTGPIVMVAEDKLEISIKVLADAGYVSKEADPC</sequence>
<dbReference type="EMBL" id="FMWL01000029">
    <property type="protein sequence ID" value="SCZ81987.1"/>
    <property type="molecule type" value="Genomic_DNA"/>
</dbReference>
<dbReference type="InterPro" id="IPR003664">
    <property type="entry name" value="FA_synthesis"/>
</dbReference>
<keyword evidence="2" id="KW-1185">Reference proteome</keyword>
<reference evidence="1 2" key="1">
    <citation type="submission" date="2016-10" db="EMBL/GenBank/DDBJ databases">
        <authorList>
            <person name="de Groot N.N."/>
        </authorList>
    </citation>
    <scope>NUCLEOTIDE SEQUENCE [LARGE SCALE GENOMIC DNA]</scope>
    <source>
        <strain evidence="1 2">DSM 2784</strain>
    </source>
</reference>
<accession>A0A1G5S796</accession>
<evidence type="ECO:0000313" key="1">
    <source>
        <dbReference type="EMBL" id="SCZ81987.1"/>
    </source>
</evidence>
<dbReference type="GO" id="GO:0016747">
    <property type="term" value="F:acyltransferase activity, transferring groups other than amino-acyl groups"/>
    <property type="evidence" value="ECO:0007669"/>
    <property type="project" value="InterPro"/>
</dbReference>
<evidence type="ECO:0000313" key="2">
    <source>
        <dbReference type="Proteomes" id="UP000199208"/>
    </source>
</evidence>
<gene>
    <name evidence="1" type="ORF">SAMN03080599_03241</name>
</gene>
<protein>
    <submittedName>
        <fullName evidence="1">Fatty acid synthesis protein</fullName>
    </submittedName>
</protein>
<proteinExistence type="predicted"/>